<keyword evidence="6" id="KW-0598">Phosphotransferase system</keyword>
<keyword evidence="2" id="KW-0813">Transport</keyword>
<dbReference type="InterPro" id="IPR001127">
    <property type="entry name" value="PTS_EIIA_1_perm"/>
</dbReference>
<dbReference type="Pfam" id="PF00367">
    <property type="entry name" value="PTS_EIIB"/>
    <property type="match status" value="1"/>
</dbReference>
<feature type="transmembrane region" description="Helical" evidence="12">
    <location>
        <begin position="94"/>
        <end position="114"/>
    </location>
</feature>
<feature type="domain" description="PTS EIIA type-1" evidence="13">
    <location>
        <begin position="572"/>
        <end position="676"/>
    </location>
</feature>
<evidence type="ECO:0000256" key="6">
    <source>
        <dbReference type="ARBA" id="ARBA00022683"/>
    </source>
</evidence>
<dbReference type="InterPro" id="IPR018113">
    <property type="entry name" value="PTrfase_EIIB_Cys"/>
</dbReference>
<dbReference type="AlphaFoldDB" id="A0A3E3EBC9"/>
<feature type="transmembrane region" description="Helical" evidence="12">
    <location>
        <begin position="134"/>
        <end position="161"/>
    </location>
</feature>
<evidence type="ECO:0000256" key="7">
    <source>
        <dbReference type="ARBA" id="ARBA00022692"/>
    </source>
</evidence>
<evidence type="ECO:0000313" key="17">
    <source>
        <dbReference type="Proteomes" id="UP000261032"/>
    </source>
</evidence>
<evidence type="ECO:0000256" key="4">
    <source>
        <dbReference type="ARBA" id="ARBA00022597"/>
    </source>
</evidence>
<dbReference type="GO" id="GO:0008982">
    <property type="term" value="F:protein-N(PI)-phosphohistidine-sugar phosphotransferase activity"/>
    <property type="evidence" value="ECO:0007669"/>
    <property type="project" value="InterPro"/>
</dbReference>
<keyword evidence="7 12" id="KW-0812">Transmembrane</keyword>
<feature type="transmembrane region" description="Helical" evidence="12">
    <location>
        <begin position="342"/>
        <end position="361"/>
    </location>
</feature>
<reference evidence="16 17" key="1">
    <citation type="submission" date="2018-08" db="EMBL/GenBank/DDBJ databases">
        <title>A genome reference for cultivated species of the human gut microbiota.</title>
        <authorList>
            <person name="Zou Y."/>
            <person name="Xue W."/>
            <person name="Luo G."/>
        </authorList>
    </citation>
    <scope>NUCLEOTIDE SEQUENCE [LARGE SCALE GENOMIC DNA]</scope>
    <source>
        <strain evidence="16 17">OM06-4</strain>
    </source>
</reference>
<evidence type="ECO:0000256" key="11">
    <source>
        <dbReference type="PROSITE-ProRule" id="PRU00421"/>
    </source>
</evidence>
<dbReference type="GO" id="GO:0016301">
    <property type="term" value="F:kinase activity"/>
    <property type="evidence" value="ECO:0007669"/>
    <property type="project" value="UniProtKB-KW"/>
</dbReference>
<evidence type="ECO:0000313" key="16">
    <source>
        <dbReference type="EMBL" id="RGD84012.1"/>
    </source>
</evidence>
<dbReference type="GO" id="GO:0005886">
    <property type="term" value="C:plasma membrane"/>
    <property type="evidence" value="ECO:0007669"/>
    <property type="project" value="UniProtKB-SubCell"/>
</dbReference>
<dbReference type="NCBIfam" id="TIGR00826">
    <property type="entry name" value="EIIB_glc"/>
    <property type="match status" value="1"/>
</dbReference>
<feature type="transmembrane region" description="Helical" evidence="12">
    <location>
        <begin position="368"/>
        <end position="390"/>
    </location>
</feature>
<dbReference type="InterPro" id="IPR036878">
    <property type="entry name" value="Glu_permease_IIB"/>
</dbReference>
<dbReference type="PANTHER" id="PTHR30009:SF24">
    <property type="entry name" value="PTS SYSTEM, IIBC COMPONENT"/>
    <property type="match status" value="1"/>
</dbReference>
<feature type="transmembrane region" description="Helical" evidence="12">
    <location>
        <begin position="208"/>
        <end position="230"/>
    </location>
</feature>
<dbReference type="RefSeq" id="WP_117581782.1">
    <property type="nucleotide sequence ID" value="NZ_QUSL01000019.1"/>
</dbReference>
<dbReference type="Proteomes" id="UP000261032">
    <property type="component" value="Unassembled WGS sequence"/>
</dbReference>
<evidence type="ECO:0000256" key="2">
    <source>
        <dbReference type="ARBA" id="ARBA00022448"/>
    </source>
</evidence>
<evidence type="ECO:0000256" key="3">
    <source>
        <dbReference type="ARBA" id="ARBA00022475"/>
    </source>
</evidence>
<evidence type="ECO:0000256" key="12">
    <source>
        <dbReference type="SAM" id="Phobius"/>
    </source>
</evidence>
<dbReference type="EMBL" id="QUSL01000019">
    <property type="protein sequence ID" value="RGD84012.1"/>
    <property type="molecule type" value="Genomic_DNA"/>
</dbReference>
<dbReference type="Pfam" id="PF02378">
    <property type="entry name" value="PTS_EIIC"/>
    <property type="match status" value="1"/>
</dbReference>
<evidence type="ECO:0000256" key="8">
    <source>
        <dbReference type="ARBA" id="ARBA00022777"/>
    </source>
</evidence>
<accession>A0A3E3EBC9</accession>
<feature type="active site" description="Phosphocysteine intermediate; for EIIB activity" evidence="11">
    <location>
        <position position="480"/>
    </location>
</feature>
<keyword evidence="5" id="KW-0808">Transferase</keyword>
<dbReference type="Gene3D" id="3.30.1360.60">
    <property type="entry name" value="Glucose permease domain IIB"/>
    <property type="match status" value="1"/>
</dbReference>
<comment type="caution">
    <text evidence="16">The sequence shown here is derived from an EMBL/GenBank/DDBJ whole genome shotgun (WGS) entry which is preliminary data.</text>
</comment>
<dbReference type="SUPFAM" id="SSF55604">
    <property type="entry name" value="Glucose permease domain IIB"/>
    <property type="match status" value="1"/>
</dbReference>
<comment type="subcellular location">
    <subcellularLocation>
        <location evidence="1">Cell membrane</location>
        <topology evidence="1">Multi-pass membrane protein</topology>
    </subcellularLocation>
</comment>
<evidence type="ECO:0000256" key="9">
    <source>
        <dbReference type="ARBA" id="ARBA00022989"/>
    </source>
</evidence>
<proteinExistence type="predicted"/>
<dbReference type="InterPro" id="IPR011055">
    <property type="entry name" value="Dup_hybrid_motif"/>
</dbReference>
<dbReference type="Pfam" id="PF00358">
    <property type="entry name" value="PTS_EIIA_1"/>
    <property type="match status" value="1"/>
</dbReference>
<feature type="transmembrane region" description="Helical" evidence="12">
    <location>
        <begin position="12"/>
        <end position="36"/>
    </location>
</feature>
<keyword evidence="3" id="KW-1003">Cell membrane</keyword>
<dbReference type="NCBIfam" id="TIGR00830">
    <property type="entry name" value="PTBA"/>
    <property type="match status" value="1"/>
</dbReference>
<feature type="domain" description="PTS EIIC type-1" evidence="15">
    <location>
        <begin position="3"/>
        <end position="432"/>
    </location>
</feature>
<dbReference type="GO" id="GO:0009401">
    <property type="term" value="P:phosphoenolpyruvate-dependent sugar phosphotransferase system"/>
    <property type="evidence" value="ECO:0007669"/>
    <property type="project" value="UniProtKB-KW"/>
</dbReference>
<dbReference type="InterPro" id="IPR001996">
    <property type="entry name" value="PTS_IIB_1"/>
</dbReference>
<dbReference type="InterPro" id="IPR050429">
    <property type="entry name" value="PTS_Glucose_EIICBA"/>
</dbReference>
<feature type="transmembrane region" description="Helical" evidence="12">
    <location>
        <begin position="396"/>
        <end position="416"/>
    </location>
</feature>
<keyword evidence="10 12" id="KW-0472">Membrane</keyword>
<keyword evidence="4 16" id="KW-0762">Sugar transport</keyword>
<dbReference type="InterPro" id="IPR013013">
    <property type="entry name" value="PTS_EIIC_1"/>
</dbReference>
<feature type="transmembrane region" description="Helical" evidence="12">
    <location>
        <begin position="182"/>
        <end position="202"/>
    </location>
</feature>
<keyword evidence="9 12" id="KW-1133">Transmembrane helix</keyword>
<evidence type="ECO:0000256" key="1">
    <source>
        <dbReference type="ARBA" id="ARBA00004651"/>
    </source>
</evidence>
<dbReference type="PROSITE" id="PS51098">
    <property type="entry name" value="PTS_EIIB_TYPE_1"/>
    <property type="match status" value="1"/>
</dbReference>
<evidence type="ECO:0000259" key="14">
    <source>
        <dbReference type="PROSITE" id="PS51098"/>
    </source>
</evidence>
<feature type="transmembrane region" description="Helical" evidence="12">
    <location>
        <begin position="56"/>
        <end position="82"/>
    </location>
</feature>
<name>A0A3E3EBC9_9FIRM</name>
<organism evidence="16 17">
    <name type="scientific">Thomasclavelia ramosa</name>
    <dbReference type="NCBI Taxonomy" id="1547"/>
    <lineage>
        <taxon>Bacteria</taxon>
        <taxon>Bacillati</taxon>
        <taxon>Bacillota</taxon>
        <taxon>Erysipelotrichia</taxon>
        <taxon>Erysipelotrichales</taxon>
        <taxon>Coprobacillaceae</taxon>
        <taxon>Thomasclavelia</taxon>
    </lineage>
</organism>
<dbReference type="PANTHER" id="PTHR30009">
    <property type="entry name" value="CYTOCHROME C-TYPE SYNTHESIS PROTEIN AND PTS TRANSMEMBRANE COMPONENT"/>
    <property type="match status" value="1"/>
</dbReference>
<sequence>MKTRVFGILQRIGRSFMLPIAVLPIAGLFLGIGSSLTNETTISSLHLEGVLGNGTFLHDFLIILTKVGSGLFNNLPLIFAAAVALGMAKKAKEVAVLSSIIAFFVMHTTISGMLSLNGSILDNQIINPDVLDGTITAVCGIMSLEMGVFGGIIVGLGVSYIHNRFYQIELPRALSFFEGERFIPIISTITFLFVGIVMFYVWSFFQNGIYELGKLISTSGYFGTFVYGVIKRLLVPFGLHHVFYLPFWQTAIGGSMVVNGAVIYGGQNIFFAQLADPNIVHFSSEATKYFTGEFIFMIFGLPGAALAMYQTAKPENKKAIGSLLFSAALTSILTGITEPIEFTFLFAAPLLFGVQVILAGSAYMVAHIFNIAVGLTFSGGLFDFIVFGVLQGNSKTSWVLLIPIGIIYFMLYYFSFKYLIKKFDLKTPGREIDNMKLSIFKNPKASHRKLLNKGIEIDKQSQLIVRGLGGRDNFTDLDCCITRLRATVSDNQLVNEGLLKQSGAAAVVMQGNGVQIIYGPKASSIKSKLDEYLINIPDELDDYQLEKETDHTNLELGNIVDGEVLPIEQAPDQIFSHKLLGDGVMIKPFHGLIVAPCDGEITMIYPTKHAIGMKLDNGYELLIHFGTDTVNLNGTGFEILVKLNQRVQKGDLIWNADLEYIKENALDESILLIFTNLSNDLKIEKEYGKIKSGSTIMKICN</sequence>
<dbReference type="PROSITE" id="PS51093">
    <property type="entry name" value="PTS_EIIA_TYPE_1"/>
    <property type="match status" value="1"/>
</dbReference>
<feature type="domain" description="PTS EIIB type-1" evidence="14">
    <location>
        <begin position="458"/>
        <end position="539"/>
    </location>
</feature>
<dbReference type="InterPro" id="IPR003352">
    <property type="entry name" value="PTS_EIIC"/>
</dbReference>
<dbReference type="GO" id="GO:0090563">
    <property type="term" value="F:protein-phosphocysteine-sugar phosphotransferase activity"/>
    <property type="evidence" value="ECO:0007669"/>
    <property type="project" value="TreeGrafter"/>
</dbReference>
<evidence type="ECO:0000256" key="5">
    <source>
        <dbReference type="ARBA" id="ARBA00022679"/>
    </source>
</evidence>
<gene>
    <name evidence="16" type="ORF">DXB93_11690</name>
</gene>
<evidence type="ECO:0000259" key="13">
    <source>
        <dbReference type="PROSITE" id="PS51093"/>
    </source>
</evidence>
<feature type="transmembrane region" description="Helical" evidence="12">
    <location>
        <begin position="242"/>
        <end position="266"/>
    </location>
</feature>
<dbReference type="Gene3D" id="2.70.70.10">
    <property type="entry name" value="Glucose Permease (Domain IIA)"/>
    <property type="match status" value="1"/>
</dbReference>
<keyword evidence="8" id="KW-0418">Kinase</keyword>
<feature type="transmembrane region" description="Helical" evidence="12">
    <location>
        <begin position="286"/>
        <end position="307"/>
    </location>
</feature>
<dbReference type="PROSITE" id="PS51103">
    <property type="entry name" value="PTS_EIIC_TYPE_1"/>
    <property type="match status" value="1"/>
</dbReference>
<dbReference type="CDD" id="cd00212">
    <property type="entry name" value="PTS_IIB_glc"/>
    <property type="match status" value="1"/>
</dbReference>
<dbReference type="FunFam" id="2.70.70.10:FF:000001">
    <property type="entry name" value="PTS system glucose-specific IIA component"/>
    <property type="match status" value="1"/>
</dbReference>
<evidence type="ECO:0000256" key="10">
    <source>
        <dbReference type="ARBA" id="ARBA00023136"/>
    </source>
</evidence>
<protein>
    <submittedName>
        <fullName evidence="16">PTS glucose transporter subunit IIA</fullName>
    </submittedName>
</protein>
<evidence type="ECO:0000259" key="15">
    <source>
        <dbReference type="PROSITE" id="PS51103"/>
    </source>
</evidence>
<dbReference type="SUPFAM" id="SSF51261">
    <property type="entry name" value="Duplicated hybrid motif"/>
    <property type="match status" value="1"/>
</dbReference>